<reference evidence="3" key="1">
    <citation type="journal article" date="2016" name="Mol. Ecol. Resour.">
        <title>Evaluation of the impact of RNA preservation methods of spiders for de novo transcriptome assembly.</title>
        <authorList>
            <person name="Kono N."/>
            <person name="Nakamura H."/>
            <person name="Ito Y."/>
            <person name="Tomita M."/>
            <person name="Arakawa K."/>
        </authorList>
    </citation>
    <scope>NUCLEOTIDE SEQUENCE</scope>
    <source>
        <tissue evidence="3">Whole body</tissue>
    </source>
</reference>
<dbReference type="RefSeq" id="XP_015908753.1">
    <property type="nucleotide sequence ID" value="XM_016053267.4"/>
</dbReference>
<evidence type="ECO:0000313" key="3">
    <source>
        <dbReference type="EMBL" id="LAA03852.1"/>
    </source>
</evidence>
<proteinExistence type="evidence at transcript level"/>
<dbReference type="GO" id="GO:0005737">
    <property type="term" value="C:cytoplasm"/>
    <property type="evidence" value="ECO:0007669"/>
    <property type="project" value="TreeGrafter"/>
</dbReference>
<dbReference type="OrthoDB" id="110024at2759"/>
<dbReference type="Pfam" id="PF00226">
    <property type="entry name" value="DnaJ"/>
    <property type="match status" value="1"/>
</dbReference>
<dbReference type="EMBL" id="IAAA01017347">
    <property type="protein sequence ID" value="LAA03852.1"/>
    <property type="molecule type" value="mRNA"/>
</dbReference>
<dbReference type="PANTHER" id="PTHR44144:SF1">
    <property type="entry name" value="DNAJ HOMOLOG SUBFAMILY C MEMBER 9"/>
    <property type="match status" value="1"/>
</dbReference>
<name>A0A2L2Y6P9_PARTP</name>
<dbReference type="SMART" id="SM00271">
    <property type="entry name" value="DnaJ"/>
    <property type="match status" value="1"/>
</dbReference>
<dbReference type="KEGG" id="ptep:107440359"/>
<dbReference type="AlphaFoldDB" id="A0A2L2Y6P9"/>
<dbReference type="InterPro" id="IPR056453">
    <property type="entry name" value="HTH_DNAJC9"/>
</dbReference>
<dbReference type="CDD" id="cd06257">
    <property type="entry name" value="DnaJ"/>
    <property type="match status" value="1"/>
</dbReference>
<feature type="domain" description="J" evidence="2">
    <location>
        <begin position="15"/>
        <end position="82"/>
    </location>
</feature>
<dbReference type="Pfam" id="PF23302">
    <property type="entry name" value="HTH_DNAJC9"/>
    <property type="match status" value="1"/>
</dbReference>
<sequence>MGLIQECELYFSTKNLYDVLGVRKGASLLDIKKAYRKASLLIHPDRVEDEAKVEATRKFQVLAKVHFILSDIEKRAVYDESGEIDEENNISENDSTPEFWENYWRNLFPKITKEDIDTFFSKYKGSDEEIQDLKECYVKYEGDMNLIAEVFLGYDVEEEDRLITILTELINKDEIPSFPKFVKESKTKKMARIKRFKSEAKEAAEVKEEMDCGLMKAMSRRTQEREGQFNSMIQSLEAKYGKQEVKGKRKKR</sequence>
<keyword evidence="1" id="KW-0597">Phosphoprotein</keyword>
<organism evidence="3">
    <name type="scientific">Parasteatoda tepidariorum</name>
    <name type="common">Common house spider</name>
    <name type="synonym">Achaearanea tepidariorum</name>
    <dbReference type="NCBI Taxonomy" id="114398"/>
    <lineage>
        <taxon>Eukaryota</taxon>
        <taxon>Metazoa</taxon>
        <taxon>Ecdysozoa</taxon>
        <taxon>Arthropoda</taxon>
        <taxon>Chelicerata</taxon>
        <taxon>Arachnida</taxon>
        <taxon>Araneae</taxon>
        <taxon>Araneomorphae</taxon>
        <taxon>Entelegynae</taxon>
        <taxon>Araneoidea</taxon>
        <taxon>Theridiidae</taxon>
        <taxon>Parasteatoda</taxon>
    </lineage>
</organism>
<dbReference type="GeneID" id="107440359"/>
<dbReference type="PRINTS" id="PR00625">
    <property type="entry name" value="JDOMAIN"/>
</dbReference>
<dbReference type="InterPro" id="IPR001623">
    <property type="entry name" value="DnaJ_domain"/>
</dbReference>
<protein>
    <submittedName>
        <fullName evidence="3">DnaJ-like protein subfamily C member 9</fullName>
    </submittedName>
</protein>
<evidence type="ECO:0000259" key="2">
    <source>
        <dbReference type="PROSITE" id="PS50076"/>
    </source>
</evidence>
<dbReference type="InterPro" id="IPR052594">
    <property type="entry name" value="J_domain-containing_protein"/>
</dbReference>
<evidence type="ECO:0000256" key="1">
    <source>
        <dbReference type="ARBA" id="ARBA00022553"/>
    </source>
</evidence>
<accession>A0A2L2Y6P9</accession>
<dbReference type="PANTHER" id="PTHR44144">
    <property type="entry name" value="DNAJ HOMOLOG SUBFAMILY C MEMBER 9"/>
    <property type="match status" value="1"/>
</dbReference>
<dbReference type="GO" id="GO:0005634">
    <property type="term" value="C:nucleus"/>
    <property type="evidence" value="ECO:0007669"/>
    <property type="project" value="TreeGrafter"/>
</dbReference>
<dbReference type="PROSITE" id="PS50076">
    <property type="entry name" value="DNAJ_2"/>
    <property type="match status" value="1"/>
</dbReference>
<dbReference type="FunFam" id="1.10.287.110:FF:000035">
    <property type="entry name" value="DnaJ homolog subfamily C member 9"/>
    <property type="match status" value="1"/>
</dbReference>
<dbReference type="InterPro" id="IPR036869">
    <property type="entry name" value="J_dom_sf"/>
</dbReference>
<dbReference type="OMA" id="WLDLWSK"/>
<dbReference type="GO" id="GO:0031072">
    <property type="term" value="F:heat shock protein binding"/>
    <property type="evidence" value="ECO:0007669"/>
    <property type="project" value="TreeGrafter"/>
</dbReference>
<dbReference type="SUPFAM" id="SSF46565">
    <property type="entry name" value="Chaperone J-domain"/>
    <property type="match status" value="1"/>
</dbReference>
<dbReference type="Gene3D" id="1.10.287.110">
    <property type="entry name" value="DnaJ domain"/>
    <property type="match status" value="1"/>
</dbReference>